<reference evidence="1" key="2">
    <citation type="submission" date="2022-03" db="EMBL/GenBank/DDBJ databases">
        <authorList>
            <person name="Ryngajllo M."/>
            <person name="Jacek P."/>
            <person name="Kubiak K."/>
        </authorList>
    </citation>
    <scope>NUCLEOTIDE SEQUENCE</scope>
    <source>
        <strain evidence="1">SI1</strain>
    </source>
</reference>
<name>A0AAW5EXH4_NOVHA</name>
<accession>A0AAW5EXH4</accession>
<protein>
    <submittedName>
        <fullName evidence="1">Uncharacterized protein</fullName>
    </submittedName>
</protein>
<feature type="non-terminal residue" evidence="1">
    <location>
        <position position="1"/>
    </location>
</feature>
<comment type="caution">
    <text evidence="1">The sequence shown here is derived from an EMBL/GenBank/DDBJ whole genome shotgun (WGS) entry which is preliminary data.</text>
</comment>
<dbReference type="Proteomes" id="UP001202887">
    <property type="component" value="Unassembled WGS sequence"/>
</dbReference>
<evidence type="ECO:0000313" key="1">
    <source>
        <dbReference type="EMBL" id="MCJ8355588.1"/>
    </source>
</evidence>
<proteinExistence type="predicted"/>
<organism evidence="1 2">
    <name type="scientific">Novacetimonas hansenii</name>
    <name type="common">Komagataeibacter hansenii</name>
    <dbReference type="NCBI Taxonomy" id="436"/>
    <lineage>
        <taxon>Bacteria</taxon>
        <taxon>Pseudomonadati</taxon>
        <taxon>Pseudomonadota</taxon>
        <taxon>Alphaproteobacteria</taxon>
        <taxon>Acetobacterales</taxon>
        <taxon>Acetobacteraceae</taxon>
        <taxon>Novacetimonas</taxon>
    </lineage>
</organism>
<dbReference type="EMBL" id="JAIBCX010000235">
    <property type="protein sequence ID" value="MCJ8355588.1"/>
    <property type="molecule type" value="Genomic_DNA"/>
</dbReference>
<evidence type="ECO:0000313" key="2">
    <source>
        <dbReference type="Proteomes" id="UP001202887"/>
    </source>
</evidence>
<reference evidence="1" key="1">
    <citation type="journal article" date="2021" name="Polymers (Basel)">
        <title>Highly Stretchable Bacterial Cellulose Produced by Komagataeibacter hansenii SI1.</title>
        <authorList>
            <person name="Cielecka I."/>
            <person name="Ryngajllo M."/>
            <person name="Maniukiewicz W."/>
            <person name="Bielecki S."/>
        </authorList>
    </citation>
    <scope>NUCLEOTIDE SEQUENCE</scope>
    <source>
        <strain evidence="1">SI1</strain>
    </source>
</reference>
<dbReference type="RefSeq" id="WP_247068118.1">
    <property type="nucleotide sequence ID" value="NZ_JAIBCX010000235.1"/>
</dbReference>
<sequence length="77" mass="8950">GQAREVADFQSGLQCLREQTAWTQGEWKFDEEVRRWNSLQNINRDVALLKHYLVGIVKTDIRKNRKPAPAPLLDAME</sequence>
<gene>
    <name evidence="1" type="ORF">K1W68_16640</name>
</gene>
<dbReference type="AlphaFoldDB" id="A0AAW5EXH4"/>